<protein>
    <submittedName>
        <fullName evidence="4">Outer membrane antigenic lipoprotein B</fullName>
    </submittedName>
</protein>
<dbReference type="InterPro" id="IPR036779">
    <property type="entry name" value="LysM_dom_sf"/>
</dbReference>
<dbReference type="GO" id="GO:0004222">
    <property type="term" value="F:metalloendopeptidase activity"/>
    <property type="evidence" value="ECO:0007669"/>
    <property type="project" value="TreeGrafter"/>
</dbReference>
<dbReference type="PANTHER" id="PTHR21666:SF263">
    <property type="entry name" value="MUREIN HYDROLASE ACTIVATOR NLPD"/>
    <property type="match status" value="1"/>
</dbReference>
<accession>H5TEL1</accession>
<feature type="compositionally biased region" description="Low complexity" evidence="2">
    <location>
        <begin position="106"/>
        <end position="118"/>
    </location>
</feature>
<dbReference type="InterPro" id="IPR011055">
    <property type="entry name" value="Dup_hybrid_motif"/>
</dbReference>
<sequence>MSACSSNFVPAPVVHLSTKTATVENVTQITGDTYIVEPGDTLFAIAFYSGNDYRELARLNNISPPYTIKLGQKLRLNPVKTKQVTAKTSEARSTENNVSMNKVKQTKQQQSTAKKPAPTSENQVSNHVALNTTNNQLAWAWPASGNRTIATVGSDGSNRGLDIKGMLGAQVLAAADGKVVYAGNALKGYGNLIIIKHNNDYLSAYAHNNTILVSEQTFVKQGQKIATMGSSGASEIMLHFEIRKKGKSVDPFRYLPGQ</sequence>
<reference evidence="4 5" key="2">
    <citation type="journal article" date="2017" name="Antonie Van Leeuwenhoek">
        <title>Rhizobium rhizosphaerae sp. nov., a novel species isolated from rice rhizosphere.</title>
        <authorList>
            <person name="Zhao J.J."/>
            <person name="Zhang J."/>
            <person name="Zhang R.J."/>
            <person name="Zhang C.W."/>
            <person name="Yin H.Q."/>
            <person name="Zhang X.X."/>
        </authorList>
    </citation>
    <scope>NUCLEOTIDE SEQUENCE [LARGE SCALE GENOMIC DNA]</scope>
    <source>
        <strain evidence="4 5">ACAM 611</strain>
    </source>
</reference>
<dbReference type="STRING" id="56804.BAE46_04480"/>
<dbReference type="CDD" id="cd00118">
    <property type="entry name" value="LysM"/>
    <property type="match status" value="1"/>
</dbReference>
<feature type="domain" description="LysM" evidence="3">
    <location>
        <begin position="32"/>
        <end position="76"/>
    </location>
</feature>
<dbReference type="EMBL" id="BAET01000031">
    <property type="protein sequence ID" value="GAB56738.1"/>
    <property type="molecule type" value="Genomic_DNA"/>
</dbReference>
<proteinExistence type="inferred from homology"/>
<evidence type="ECO:0000256" key="1">
    <source>
        <dbReference type="ARBA" id="ARBA00038420"/>
    </source>
</evidence>
<dbReference type="CDD" id="cd12797">
    <property type="entry name" value="M23_peptidase"/>
    <property type="match status" value="1"/>
</dbReference>
<feature type="region of interest" description="Disordered" evidence="2">
    <location>
        <begin position="81"/>
        <end position="124"/>
    </location>
</feature>
<dbReference type="AlphaFoldDB" id="H5TEL1"/>
<dbReference type="SMART" id="SM00257">
    <property type="entry name" value="LysM"/>
    <property type="match status" value="1"/>
</dbReference>
<comment type="caution">
    <text evidence="4">The sequence shown here is derived from an EMBL/GenBank/DDBJ whole genome shotgun (WGS) entry which is preliminary data.</text>
</comment>
<gene>
    <name evidence="4" type="primary">lppB</name>
    <name evidence="4" type="ORF">GPUN_2623</name>
</gene>
<reference evidence="4 5" key="1">
    <citation type="journal article" date="2012" name="J. Bacteriol.">
        <title>Genome sequence of proteorhodopsin-containing sea ice bacterium Glaciecola punicea ACAM 611T.</title>
        <authorList>
            <person name="Qin Q.-L."/>
            <person name="Xie B.-B."/>
            <person name="Shu Y.-L."/>
            <person name="Rong J.-C."/>
            <person name="Zhao D.-L."/>
            <person name="Zhang X.-Y."/>
            <person name="Chen X.-L."/>
            <person name="Zhou B.-C."/>
            <person name="Zhanga Y.-Z."/>
        </authorList>
    </citation>
    <scope>NUCLEOTIDE SEQUENCE [LARGE SCALE GENOMIC DNA]</scope>
    <source>
        <strain evidence="4 5">ACAM 611</strain>
    </source>
</reference>
<evidence type="ECO:0000313" key="4">
    <source>
        <dbReference type="EMBL" id="GAB56738.1"/>
    </source>
</evidence>
<evidence type="ECO:0000256" key="2">
    <source>
        <dbReference type="SAM" id="MobiDB-lite"/>
    </source>
</evidence>
<dbReference type="Proteomes" id="UP000053586">
    <property type="component" value="Unassembled WGS sequence"/>
</dbReference>
<comment type="similarity">
    <text evidence="1">Belongs to the E.coli NlpD/Haemophilus LppB family.</text>
</comment>
<dbReference type="GO" id="GO:0032153">
    <property type="term" value="C:cell division site"/>
    <property type="evidence" value="ECO:0007669"/>
    <property type="project" value="TreeGrafter"/>
</dbReference>
<evidence type="ECO:0000259" key="3">
    <source>
        <dbReference type="PROSITE" id="PS51782"/>
    </source>
</evidence>
<dbReference type="SUPFAM" id="SSF51261">
    <property type="entry name" value="Duplicated hybrid motif"/>
    <property type="match status" value="1"/>
</dbReference>
<dbReference type="Gene3D" id="3.10.350.10">
    <property type="entry name" value="LysM domain"/>
    <property type="match status" value="1"/>
</dbReference>
<dbReference type="GO" id="GO:0009279">
    <property type="term" value="C:cell outer membrane"/>
    <property type="evidence" value="ECO:0007669"/>
    <property type="project" value="TreeGrafter"/>
</dbReference>
<feature type="compositionally biased region" description="Polar residues" evidence="2">
    <location>
        <begin position="94"/>
        <end position="103"/>
    </location>
</feature>
<dbReference type="InterPro" id="IPR018392">
    <property type="entry name" value="LysM"/>
</dbReference>
<dbReference type="Pfam" id="PF01476">
    <property type="entry name" value="LysM"/>
    <property type="match status" value="1"/>
</dbReference>
<evidence type="ECO:0000313" key="5">
    <source>
        <dbReference type="Proteomes" id="UP000053586"/>
    </source>
</evidence>
<dbReference type="PANTHER" id="PTHR21666">
    <property type="entry name" value="PEPTIDASE-RELATED"/>
    <property type="match status" value="1"/>
</dbReference>
<dbReference type="InterPro" id="IPR050570">
    <property type="entry name" value="Cell_wall_metabolism_enzyme"/>
</dbReference>
<name>H5TEL1_9ALTE</name>
<keyword evidence="5" id="KW-1185">Reference proteome</keyword>
<keyword evidence="4" id="KW-0449">Lipoprotein</keyword>
<organism evidence="4 5">
    <name type="scientific">Glaciecola punicea ACAM 611</name>
    <dbReference type="NCBI Taxonomy" id="1121923"/>
    <lineage>
        <taxon>Bacteria</taxon>
        <taxon>Pseudomonadati</taxon>
        <taxon>Pseudomonadota</taxon>
        <taxon>Gammaproteobacteria</taxon>
        <taxon>Alteromonadales</taxon>
        <taxon>Alteromonadaceae</taxon>
        <taxon>Glaciecola</taxon>
    </lineage>
</organism>
<dbReference type="PROSITE" id="PS51782">
    <property type="entry name" value="LYSM"/>
    <property type="match status" value="1"/>
</dbReference>
<dbReference type="InterPro" id="IPR016047">
    <property type="entry name" value="M23ase_b-sheet_dom"/>
</dbReference>
<dbReference type="Pfam" id="PF01551">
    <property type="entry name" value="Peptidase_M23"/>
    <property type="match status" value="1"/>
</dbReference>
<dbReference type="Gene3D" id="2.70.70.10">
    <property type="entry name" value="Glucose Permease (Domain IIA)"/>
    <property type="match status" value="1"/>
</dbReference>
<dbReference type="eggNOG" id="COG4942">
    <property type="taxonomic scope" value="Bacteria"/>
</dbReference>